<organism evidence="3 4">
    <name type="scientific">[Myrmecia] bisecta</name>
    <dbReference type="NCBI Taxonomy" id="41462"/>
    <lineage>
        <taxon>Eukaryota</taxon>
        <taxon>Viridiplantae</taxon>
        <taxon>Chlorophyta</taxon>
        <taxon>core chlorophytes</taxon>
        <taxon>Trebouxiophyceae</taxon>
        <taxon>Trebouxiales</taxon>
        <taxon>Trebouxiaceae</taxon>
        <taxon>Myrmecia</taxon>
    </lineage>
</organism>
<dbReference type="InterPro" id="IPR016024">
    <property type="entry name" value="ARM-type_fold"/>
</dbReference>
<dbReference type="EMBL" id="JALJOR010000008">
    <property type="protein sequence ID" value="KAK9812711.1"/>
    <property type="molecule type" value="Genomic_DNA"/>
</dbReference>
<dbReference type="InterPro" id="IPR011989">
    <property type="entry name" value="ARM-like"/>
</dbReference>
<dbReference type="SUPFAM" id="SSF48371">
    <property type="entry name" value="ARM repeat"/>
    <property type="match status" value="1"/>
</dbReference>
<accession>A0AAW1PGR7</accession>
<name>A0AAW1PGR7_9CHLO</name>
<evidence type="ECO:0000256" key="2">
    <source>
        <dbReference type="SAM" id="MobiDB-lite"/>
    </source>
</evidence>
<proteinExistence type="predicted"/>
<sequence>MEAQEGKLSEAILTDDGQELRISTRNAALLSQLIGRDLSSAKSVLLPETSVAQNLVLQWRGSRMEDRMLLQSEVVPLLVEALFHKLQSWDAVEIAAAAAEVLAELAALSPSIQEHALELGAISPLVKLLRAAEDDFAAEKARGGLLYGPRAQIIAANALTSLARDSSSGAQRAERAGVIKDLVHMLQQPPCEETVAAVKALIVLRGPDAYAKVRQLGGVPILLEHICDLLKRLGSINARALLLPLVLLEQLNSSCDRTRALVKRIGGAQIMLKVLARGPPEEVAGVAQRILQELSADESSPRHAHAPNMQTATPDEDMCGATPVRGAPTRHPFYRRNDDVQHQSQSAGVHPGAATAPVLHMPMAFLPMMARASCHCP</sequence>
<evidence type="ECO:0000313" key="4">
    <source>
        <dbReference type="Proteomes" id="UP001489004"/>
    </source>
</evidence>
<feature type="region of interest" description="Disordered" evidence="2">
    <location>
        <begin position="296"/>
        <end position="319"/>
    </location>
</feature>
<reference evidence="3 4" key="1">
    <citation type="journal article" date="2024" name="Nat. Commun.">
        <title>Phylogenomics reveals the evolutionary origins of lichenization in chlorophyte algae.</title>
        <authorList>
            <person name="Puginier C."/>
            <person name="Libourel C."/>
            <person name="Otte J."/>
            <person name="Skaloud P."/>
            <person name="Haon M."/>
            <person name="Grisel S."/>
            <person name="Petersen M."/>
            <person name="Berrin J.G."/>
            <person name="Delaux P.M."/>
            <person name="Dal Grande F."/>
            <person name="Keller J."/>
        </authorList>
    </citation>
    <scope>NUCLEOTIDE SEQUENCE [LARGE SCALE GENOMIC DNA]</scope>
    <source>
        <strain evidence="3 4">SAG 2043</strain>
    </source>
</reference>
<evidence type="ECO:0000256" key="1">
    <source>
        <dbReference type="ARBA" id="ARBA00022786"/>
    </source>
</evidence>
<protein>
    <submittedName>
        <fullName evidence="3">Uncharacterized protein</fullName>
    </submittedName>
</protein>
<keyword evidence="1" id="KW-0833">Ubl conjugation pathway</keyword>
<dbReference type="PANTHER" id="PTHR23315:SF7">
    <property type="entry name" value="U-BOX DOMAIN-CONTAINING PROTEIN 4"/>
    <property type="match status" value="1"/>
</dbReference>
<comment type="caution">
    <text evidence="3">The sequence shown here is derived from an EMBL/GenBank/DDBJ whole genome shotgun (WGS) entry which is preliminary data.</text>
</comment>
<dbReference type="Proteomes" id="UP001489004">
    <property type="component" value="Unassembled WGS sequence"/>
</dbReference>
<gene>
    <name evidence="3" type="ORF">WJX72_002456</name>
</gene>
<dbReference type="PANTHER" id="PTHR23315">
    <property type="entry name" value="U BOX DOMAIN-CONTAINING"/>
    <property type="match status" value="1"/>
</dbReference>
<dbReference type="AlphaFoldDB" id="A0AAW1PGR7"/>
<evidence type="ECO:0000313" key="3">
    <source>
        <dbReference type="EMBL" id="KAK9812711.1"/>
    </source>
</evidence>
<keyword evidence="4" id="KW-1185">Reference proteome</keyword>
<dbReference type="Gene3D" id="1.25.10.10">
    <property type="entry name" value="Leucine-rich Repeat Variant"/>
    <property type="match status" value="2"/>
</dbReference>